<feature type="region of interest" description="Disordered" evidence="1">
    <location>
        <begin position="146"/>
        <end position="175"/>
    </location>
</feature>
<protein>
    <submittedName>
        <fullName evidence="2">Predicted protein</fullName>
    </submittedName>
</protein>
<dbReference type="GeneID" id="6085846"/>
<organism evidence="3">
    <name type="scientific">Laccaria bicolor (strain S238N-H82 / ATCC MYA-4686)</name>
    <name type="common">Bicoloured deceiver</name>
    <name type="synonym">Laccaria laccata var. bicolor</name>
    <dbReference type="NCBI Taxonomy" id="486041"/>
    <lineage>
        <taxon>Eukaryota</taxon>
        <taxon>Fungi</taxon>
        <taxon>Dikarya</taxon>
        <taxon>Basidiomycota</taxon>
        <taxon>Agaricomycotina</taxon>
        <taxon>Agaricomycetes</taxon>
        <taxon>Agaricomycetidae</taxon>
        <taxon>Agaricales</taxon>
        <taxon>Agaricineae</taxon>
        <taxon>Hydnangiaceae</taxon>
        <taxon>Laccaria</taxon>
    </lineage>
</organism>
<feature type="region of interest" description="Disordered" evidence="1">
    <location>
        <begin position="266"/>
        <end position="339"/>
    </location>
</feature>
<name>B0E1V5_LACBS</name>
<proteinExistence type="predicted"/>
<sequence length="569" mass="63327">MASWQILFDGSVFTRAVYYSACSLFDEEGLADCDGEDIANLLTIVHPLMIHYVRSLDDGSQETPGDLRVRKSLYNAWAVLSTDHANPDWDEWMLEAPLEDEYYAEEDCLTGDFIITPLSNDELLQVLPAICDAPVRANPFLAPSTPIARRHPSPIAERAPSPVHTPSPIREESVQPISPSFKRRVGLLDSPDLIRFSPTPPHSFPAAGPSRAPGVGSADAPIPLFLSPTPPPGIMLPVTPLPAASANAPTILVVPRLNIPKVEMHTRRDRPAKALAKMKNTLVLAPSTKSKASKRKRSPSEEGEDGQSDKSFIANPPPRKRGRPRKNSPEVINPDLTRDKKRLFPPHQRFIGAFNVPTDLEHLFNKPFMPEPCVQCSMGKNRKEEKCQFQGWGYPCVPCKTAHFTCCEYSLKPVRRAEVRGILGRRPARLAPELIVFHIQDAVFDQQHIRANQAIIDSLMYRRDTNMRRAAQALFDLAAIEGKESLVGTIFQTQDDFDHYFPFIMSFLGDLSAPVDDSEDEDATKNSRDNLAEMAVLFEKICPGRPSAEDSDDDNEDNEDEAPANDGFY</sequence>
<dbReference type="EMBL" id="DS547171">
    <property type="protein sequence ID" value="EDQ99156.1"/>
    <property type="molecule type" value="Genomic_DNA"/>
</dbReference>
<evidence type="ECO:0000256" key="1">
    <source>
        <dbReference type="SAM" id="MobiDB-lite"/>
    </source>
</evidence>
<dbReference type="Proteomes" id="UP000001194">
    <property type="component" value="Unassembled WGS sequence"/>
</dbReference>
<dbReference type="AlphaFoldDB" id="B0E1V5"/>
<dbReference type="InParanoid" id="B0E1V5"/>
<dbReference type="HOGENOM" id="CLU_036000_1_0_1"/>
<dbReference type="OrthoDB" id="3115127at2759"/>
<reference evidence="2 3" key="1">
    <citation type="journal article" date="2008" name="Nature">
        <title>The genome of Laccaria bicolor provides insights into mycorrhizal symbiosis.</title>
        <authorList>
            <person name="Martin F."/>
            <person name="Aerts A."/>
            <person name="Ahren D."/>
            <person name="Brun A."/>
            <person name="Danchin E.G.J."/>
            <person name="Duchaussoy F."/>
            <person name="Gibon J."/>
            <person name="Kohler A."/>
            <person name="Lindquist E."/>
            <person name="Pereda V."/>
            <person name="Salamov A."/>
            <person name="Shapiro H.J."/>
            <person name="Wuyts J."/>
            <person name="Blaudez D."/>
            <person name="Buee M."/>
            <person name="Brokstein P."/>
            <person name="Canbaeck B."/>
            <person name="Cohen D."/>
            <person name="Courty P.E."/>
            <person name="Coutinho P.M."/>
            <person name="Delaruelle C."/>
            <person name="Detter J.C."/>
            <person name="Deveau A."/>
            <person name="DiFazio S."/>
            <person name="Duplessis S."/>
            <person name="Fraissinet-Tachet L."/>
            <person name="Lucic E."/>
            <person name="Frey-Klett P."/>
            <person name="Fourrey C."/>
            <person name="Feussner I."/>
            <person name="Gay G."/>
            <person name="Grimwood J."/>
            <person name="Hoegger P.J."/>
            <person name="Jain P."/>
            <person name="Kilaru S."/>
            <person name="Labbe J."/>
            <person name="Lin Y.C."/>
            <person name="Legue V."/>
            <person name="Le Tacon F."/>
            <person name="Marmeisse R."/>
            <person name="Melayah D."/>
            <person name="Montanini B."/>
            <person name="Muratet M."/>
            <person name="Nehls U."/>
            <person name="Niculita-Hirzel H."/>
            <person name="Oudot-Le Secq M.P."/>
            <person name="Peter M."/>
            <person name="Quesneville H."/>
            <person name="Rajashekar B."/>
            <person name="Reich M."/>
            <person name="Rouhier N."/>
            <person name="Schmutz J."/>
            <person name="Yin T."/>
            <person name="Chalot M."/>
            <person name="Henrissat B."/>
            <person name="Kuees U."/>
            <person name="Lucas S."/>
            <person name="Van de Peer Y."/>
            <person name="Podila G.K."/>
            <person name="Polle A."/>
            <person name="Pukkila P.J."/>
            <person name="Richardson P.M."/>
            <person name="Rouze P."/>
            <person name="Sanders I.R."/>
            <person name="Stajich J.E."/>
            <person name="Tunlid A."/>
            <person name="Tuskan G."/>
            <person name="Grigoriev I.V."/>
        </authorList>
    </citation>
    <scope>NUCLEOTIDE SEQUENCE [LARGE SCALE GENOMIC DNA]</scope>
    <source>
        <strain evidence="3">S238N-H82 / ATCC MYA-4686</strain>
    </source>
</reference>
<feature type="region of interest" description="Disordered" evidence="1">
    <location>
        <begin position="541"/>
        <end position="569"/>
    </location>
</feature>
<evidence type="ECO:0000313" key="2">
    <source>
        <dbReference type="EMBL" id="EDQ99156.1"/>
    </source>
</evidence>
<dbReference type="RefSeq" id="XP_001890173.1">
    <property type="nucleotide sequence ID" value="XM_001890138.1"/>
</dbReference>
<feature type="compositionally biased region" description="Acidic residues" evidence="1">
    <location>
        <begin position="549"/>
        <end position="563"/>
    </location>
</feature>
<keyword evidence="3" id="KW-1185">Reference proteome</keyword>
<accession>B0E1V5</accession>
<evidence type="ECO:0000313" key="3">
    <source>
        <dbReference type="Proteomes" id="UP000001194"/>
    </source>
</evidence>
<dbReference type="KEGG" id="lbc:LACBIDRAFT_335271"/>
<gene>
    <name evidence="2" type="ORF">LACBIDRAFT_335271</name>
</gene>